<proteinExistence type="predicted"/>
<sequence length="166" mass="18455">MCMNSSSSPSEESHELFYKPYVPETDFEDGGGEDFEVIVGDIISDDKEENIVIVSNSDDDGTVVAPVGEKEVIDLTSDTDDVFYLGSDEVAFLGDSDTDDSIGSEIFGIETSPVICSHMHLHIDMLNILLPTPDPTFWASTYKDPRSVDKKRKKKKERNLKKKKGE</sequence>
<evidence type="ECO:0000313" key="3">
    <source>
        <dbReference type="Proteomes" id="UP000595140"/>
    </source>
</evidence>
<protein>
    <submittedName>
        <fullName evidence="2">Uncharacterized protein</fullName>
    </submittedName>
</protein>
<gene>
    <name evidence="2" type="ORF">CCAM_LOCUS9445</name>
</gene>
<reference evidence="2 3" key="1">
    <citation type="submission" date="2018-04" db="EMBL/GenBank/DDBJ databases">
        <authorList>
            <person name="Vogel A."/>
        </authorList>
    </citation>
    <scope>NUCLEOTIDE SEQUENCE [LARGE SCALE GENOMIC DNA]</scope>
</reference>
<dbReference type="Proteomes" id="UP000595140">
    <property type="component" value="Unassembled WGS sequence"/>
</dbReference>
<evidence type="ECO:0000313" key="2">
    <source>
        <dbReference type="EMBL" id="VFQ67669.1"/>
    </source>
</evidence>
<feature type="compositionally biased region" description="Basic residues" evidence="1">
    <location>
        <begin position="149"/>
        <end position="166"/>
    </location>
</feature>
<dbReference type="AlphaFoldDB" id="A0A484KWL1"/>
<evidence type="ECO:0000256" key="1">
    <source>
        <dbReference type="SAM" id="MobiDB-lite"/>
    </source>
</evidence>
<accession>A0A484KWL1</accession>
<feature type="region of interest" description="Disordered" evidence="1">
    <location>
        <begin position="141"/>
        <end position="166"/>
    </location>
</feature>
<organism evidence="2 3">
    <name type="scientific">Cuscuta campestris</name>
    <dbReference type="NCBI Taxonomy" id="132261"/>
    <lineage>
        <taxon>Eukaryota</taxon>
        <taxon>Viridiplantae</taxon>
        <taxon>Streptophyta</taxon>
        <taxon>Embryophyta</taxon>
        <taxon>Tracheophyta</taxon>
        <taxon>Spermatophyta</taxon>
        <taxon>Magnoliopsida</taxon>
        <taxon>eudicotyledons</taxon>
        <taxon>Gunneridae</taxon>
        <taxon>Pentapetalae</taxon>
        <taxon>asterids</taxon>
        <taxon>lamiids</taxon>
        <taxon>Solanales</taxon>
        <taxon>Convolvulaceae</taxon>
        <taxon>Cuscuteae</taxon>
        <taxon>Cuscuta</taxon>
        <taxon>Cuscuta subgen. Grammica</taxon>
        <taxon>Cuscuta sect. Cleistogrammica</taxon>
    </lineage>
</organism>
<name>A0A484KWL1_9ASTE</name>
<keyword evidence="3" id="KW-1185">Reference proteome</keyword>
<dbReference type="EMBL" id="OOIL02000635">
    <property type="protein sequence ID" value="VFQ67669.1"/>
    <property type="molecule type" value="Genomic_DNA"/>
</dbReference>